<comment type="caution">
    <text evidence="9">The sequence shown here is derived from an EMBL/GenBank/DDBJ whole genome shotgun (WGS) entry which is preliminary data.</text>
</comment>
<feature type="transmembrane region" description="Helical" evidence="7">
    <location>
        <begin position="325"/>
        <end position="346"/>
    </location>
</feature>
<dbReference type="Gene3D" id="1.20.1250.20">
    <property type="entry name" value="MFS general substrate transporter like domains"/>
    <property type="match status" value="1"/>
</dbReference>
<keyword evidence="2" id="KW-0813">Transport</keyword>
<dbReference type="EMBL" id="JBHLYQ010000019">
    <property type="protein sequence ID" value="MFC0081179.1"/>
    <property type="molecule type" value="Genomic_DNA"/>
</dbReference>
<proteinExistence type="predicted"/>
<keyword evidence="3 7" id="KW-0812">Transmembrane</keyword>
<dbReference type="Proteomes" id="UP001589788">
    <property type="component" value="Unassembled WGS sequence"/>
</dbReference>
<keyword evidence="10" id="KW-1185">Reference proteome</keyword>
<evidence type="ECO:0000313" key="9">
    <source>
        <dbReference type="EMBL" id="MFC0081179.1"/>
    </source>
</evidence>
<evidence type="ECO:0000256" key="7">
    <source>
        <dbReference type="SAM" id="Phobius"/>
    </source>
</evidence>
<dbReference type="InterPro" id="IPR036259">
    <property type="entry name" value="MFS_trans_sf"/>
</dbReference>
<evidence type="ECO:0000256" key="4">
    <source>
        <dbReference type="ARBA" id="ARBA00022989"/>
    </source>
</evidence>
<evidence type="ECO:0000256" key="2">
    <source>
        <dbReference type="ARBA" id="ARBA00022448"/>
    </source>
</evidence>
<feature type="transmembrane region" description="Helical" evidence="7">
    <location>
        <begin position="216"/>
        <end position="236"/>
    </location>
</feature>
<comment type="subcellular location">
    <subcellularLocation>
        <location evidence="1">Cell membrane</location>
        <topology evidence="1">Multi-pass membrane protein</topology>
    </subcellularLocation>
</comment>
<keyword evidence="5 7" id="KW-0472">Membrane</keyword>
<accession>A0ABV6C4F1</accession>
<dbReference type="InterPro" id="IPR011701">
    <property type="entry name" value="MFS"/>
</dbReference>
<feature type="region of interest" description="Disordered" evidence="6">
    <location>
        <begin position="1"/>
        <end position="42"/>
    </location>
</feature>
<evidence type="ECO:0000313" key="10">
    <source>
        <dbReference type="Proteomes" id="UP001589788"/>
    </source>
</evidence>
<keyword evidence="4 7" id="KW-1133">Transmembrane helix</keyword>
<evidence type="ECO:0000256" key="1">
    <source>
        <dbReference type="ARBA" id="ARBA00004651"/>
    </source>
</evidence>
<evidence type="ECO:0000256" key="3">
    <source>
        <dbReference type="ARBA" id="ARBA00022692"/>
    </source>
</evidence>
<feature type="transmembrane region" description="Helical" evidence="7">
    <location>
        <begin position="191"/>
        <end position="210"/>
    </location>
</feature>
<evidence type="ECO:0000256" key="6">
    <source>
        <dbReference type="SAM" id="MobiDB-lite"/>
    </source>
</evidence>
<feature type="transmembrane region" description="Helical" evidence="7">
    <location>
        <begin position="495"/>
        <end position="515"/>
    </location>
</feature>
<feature type="region of interest" description="Disordered" evidence="6">
    <location>
        <begin position="541"/>
        <end position="563"/>
    </location>
</feature>
<feature type="transmembrane region" description="Helical" evidence="7">
    <location>
        <begin position="399"/>
        <end position="422"/>
    </location>
</feature>
<organism evidence="9 10">
    <name type="scientific">Aciditerrimonas ferrireducens</name>
    <dbReference type="NCBI Taxonomy" id="667306"/>
    <lineage>
        <taxon>Bacteria</taxon>
        <taxon>Bacillati</taxon>
        <taxon>Actinomycetota</taxon>
        <taxon>Acidimicrobiia</taxon>
        <taxon>Acidimicrobiales</taxon>
        <taxon>Acidimicrobiaceae</taxon>
        <taxon>Aciditerrimonas</taxon>
    </lineage>
</organism>
<reference evidence="9 10" key="1">
    <citation type="submission" date="2024-09" db="EMBL/GenBank/DDBJ databases">
        <authorList>
            <person name="Sun Q."/>
            <person name="Mori K."/>
        </authorList>
    </citation>
    <scope>NUCLEOTIDE SEQUENCE [LARGE SCALE GENOMIC DNA]</scope>
    <source>
        <strain evidence="9 10">JCM 15389</strain>
    </source>
</reference>
<feature type="domain" description="Major facilitator superfamily (MFS) profile" evidence="8">
    <location>
        <begin position="67"/>
        <end position="525"/>
    </location>
</feature>
<dbReference type="InterPro" id="IPR020846">
    <property type="entry name" value="MFS_dom"/>
</dbReference>
<dbReference type="InterPro" id="IPR044770">
    <property type="entry name" value="MFS_spinster-like"/>
</dbReference>
<dbReference type="RefSeq" id="WP_248107957.1">
    <property type="nucleotide sequence ID" value="NZ_JAKHEX010000012.1"/>
</dbReference>
<protein>
    <submittedName>
        <fullName evidence="9">MFS transporter</fullName>
    </submittedName>
</protein>
<dbReference type="PANTHER" id="PTHR23505">
    <property type="entry name" value="SPINSTER"/>
    <property type="match status" value="1"/>
</dbReference>
<sequence>MAEGPPGNGPNAPGGGPAGTSPGRRPGLLGELGSPRGHRGRRAARRVIEAAEQGLEQVLGGPARTRVVVLLACVLALNSADTATVGAAAAPLRHALRISNTDIGVLVAVTALVGAVASVPFGVLVDRVHRIRLLTVAIVLWGVATFASATVSTFGQLLLVRLGLGAVTAVSGPAVASLVGDWFAPGERGKVYGYVLAGELLGAGVGFVVTGDVAALSWRAAFVVLAIPALLLAWAVGHLPEPARGGASHLQPGQRRLLGRRDLGEAGRRRLGATRRPPFGEEVLVPSAGPTDAQQEAARLGIEPDPRLVLRDDPRRMRLGQTVRYVLSVRTNVVIIISSACAYFFLAGVETFGLEFARGQYGVSQVVADLLMLVVGAAAVAGVLVGGRVGDALVRRHRINGRVLVATVCAFGTVVLFIPAVMTRSAVTALPYVAAAGFLLTAQNPPMDAARLDIMPSLLWGRAEGIRSFLRTGGQALAPVVFGGLSDLLGGGREGLQVTFGIMLLPLAVSGLILLRALRTYPKDVATAAASYRSGNEPTVVLGPVPVPPPGAAGPPGWLGGER</sequence>
<dbReference type="SUPFAM" id="SSF103473">
    <property type="entry name" value="MFS general substrate transporter"/>
    <property type="match status" value="1"/>
</dbReference>
<gene>
    <name evidence="9" type="ORF">ACFFRE_03265</name>
</gene>
<dbReference type="Pfam" id="PF07690">
    <property type="entry name" value="MFS_1"/>
    <property type="match status" value="1"/>
</dbReference>
<dbReference type="PROSITE" id="PS50850">
    <property type="entry name" value="MFS"/>
    <property type="match status" value="1"/>
</dbReference>
<feature type="transmembrane region" description="Helical" evidence="7">
    <location>
        <begin position="366"/>
        <end position="387"/>
    </location>
</feature>
<dbReference type="PANTHER" id="PTHR23505:SF79">
    <property type="entry name" value="PROTEIN SPINSTER"/>
    <property type="match status" value="1"/>
</dbReference>
<evidence type="ECO:0000256" key="5">
    <source>
        <dbReference type="ARBA" id="ARBA00023136"/>
    </source>
</evidence>
<name>A0ABV6C4F1_9ACTN</name>
<feature type="compositionally biased region" description="Low complexity" evidence="6">
    <location>
        <begin position="19"/>
        <end position="35"/>
    </location>
</feature>
<feature type="transmembrane region" description="Helical" evidence="7">
    <location>
        <begin position="131"/>
        <end position="152"/>
    </location>
</feature>
<evidence type="ECO:0000259" key="8">
    <source>
        <dbReference type="PROSITE" id="PS50850"/>
    </source>
</evidence>
<feature type="transmembrane region" description="Helical" evidence="7">
    <location>
        <begin position="103"/>
        <end position="124"/>
    </location>
</feature>
<feature type="transmembrane region" description="Helical" evidence="7">
    <location>
        <begin position="158"/>
        <end position="179"/>
    </location>
</feature>